<reference evidence="7" key="1">
    <citation type="submission" date="2022-10" db="EMBL/GenBank/DDBJ databases">
        <title>Gaoshiqiia sediminis gen. nov., sp. nov., isolated from coastal sediment.</title>
        <authorList>
            <person name="Yu W.X."/>
            <person name="Mu D.S."/>
            <person name="Du J.Z."/>
            <person name="Liang Y.Q."/>
        </authorList>
    </citation>
    <scope>NUCLEOTIDE SEQUENCE</scope>
    <source>
        <strain evidence="7">A06</strain>
    </source>
</reference>
<dbReference type="SUPFAM" id="SSF46626">
    <property type="entry name" value="Cytochrome c"/>
    <property type="match status" value="2"/>
</dbReference>
<dbReference type="Gene3D" id="1.10.760.10">
    <property type="entry name" value="Cytochrome c-like domain"/>
    <property type="match status" value="2"/>
</dbReference>
<protein>
    <submittedName>
        <fullName evidence="7">Cytochrome c</fullName>
    </submittedName>
</protein>
<keyword evidence="1 4" id="KW-0349">Heme</keyword>
<evidence type="ECO:0000256" key="2">
    <source>
        <dbReference type="ARBA" id="ARBA00022723"/>
    </source>
</evidence>
<feature type="domain" description="Cytochrome c" evidence="6">
    <location>
        <begin position="141"/>
        <end position="233"/>
    </location>
</feature>
<gene>
    <name evidence="7" type="ORF">N2K84_06130</name>
</gene>
<dbReference type="AlphaFoldDB" id="A0AA41Y2K5"/>
<dbReference type="GO" id="GO:0020037">
    <property type="term" value="F:heme binding"/>
    <property type="evidence" value="ECO:0007669"/>
    <property type="project" value="InterPro"/>
</dbReference>
<comment type="caution">
    <text evidence="7">The sequence shown here is derived from an EMBL/GenBank/DDBJ whole genome shotgun (WGS) entry which is preliminary data.</text>
</comment>
<keyword evidence="2 4" id="KW-0479">Metal-binding</keyword>
<dbReference type="Pfam" id="PF00034">
    <property type="entry name" value="Cytochrom_C"/>
    <property type="match status" value="1"/>
</dbReference>
<dbReference type="Proteomes" id="UP001163821">
    <property type="component" value="Unassembled WGS sequence"/>
</dbReference>
<keyword evidence="5" id="KW-1133">Transmembrane helix</keyword>
<evidence type="ECO:0000256" key="3">
    <source>
        <dbReference type="ARBA" id="ARBA00023004"/>
    </source>
</evidence>
<evidence type="ECO:0000313" key="7">
    <source>
        <dbReference type="EMBL" id="MCW0482301.1"/>
    </source>
</evidence>
<feature type="transmembrane region" description="Helical" evidence="5">
    <location>
        <begin position="247"/>
        <end position="268"/>
    </location>
</feature>
<dbReference type="GO" id="GO:0009055">
    <property type="term" value="F:electron transfer activity"/>
    <property type="evidence" value="ECO:0007669"/>
    <property type="project" value="InterPro"/>
</dbReference>
<dbReference type="PROSITE" id="PS51007">
    <property type="entry name" value="CYTC"/>
    <property type="match status" value="2"/>
</dbReference>
<evidence type="ECO:0000256" key="1">
    <source>
        <dbReference type="ARBA" id="ARBA00022617"/>
    </source>
</evidence>
<dbReference type="RefSeq" id="WP_282591055.1">
    <property type="nucleotide sequence ID" value="NZ_JAPAAF010000006.1"/>
</dbReference>
<dbReference type="InterPro" id="IPR036909">
    <property type="entry name" value="Cyt_c-like_dom_sf"/>
</dbReference>
<evidence type="ECO:0000259" key="6">
    <source>
        <dbReference type="PROSITE" id="PS51007"/>
    </source>
</evidence>
<keyword evidence="5" id="KW-0472">Membrane</keyword>
<evidence type="ECO:0000313" key="8">
    <source>
        <dbReference type="Proteomes" id="UP001163821"/>
    </source>
</evidence>
<keyword evidence="8" id="KW-1185">Reference proteome</keyword>
<dbReference type="PANTHER" id="PTHR35008:SF8">
    <property type="entry name" value="ALCOHOL DEHYDROGENASE CYTOCHROME C SUBUNIT"/>
    <property type="match status" value="1"/>
</dbReference>
<feature type="domain" description="Cytochrome c" evidence="6">
    <location>
        <begin position="21"/>
        <end position="113"/>
    </location>
</feature>
<dbReference type="InterPro" id="IPR009056">
    <property type="entry name" value="Cyt_c-like_dom"/>
</dbReference>
<name>A0AA41Y2K5_9BACT</name>
<sequence length="275" mass="30299">MKHGRILGLLVILVFGGMKTQGQSSGENLFQSTCAACHTINKGKLVGPDLSRIYDKRDQTWLVDFIRSSQKMIANGDSLAVALFQEYNQIPMPDNQLTDSDILAIISYIRTVDSSEPAIVQPQETDAGLASAVPPPDYQQQLVERGRRLFYGYEAFGNGASSCMSCHFLQDASLIGGGKLSLDLTSSYGRLGEAGVRAILANPPFPAMNVALRNKNLTEDELEAITAMLWQINEENTGKPKQSGDGFIFLVLSLILAMFFMIHLYLFYDHRKLPA</sequence>
<evidence type="ECO:0000256" key="5">
    <source>
        <dbReference type="SAM" id="Phobius"/>
    </source>
</evidence>
<dbReference type="PANTHER" id="PTHR35008">
    <property type="entry name" value="BLL4482 PROTEIN-RELATED"/>
    <property type="match status" value="1"/>
</dbReference>
<dbReference type="EMBL" id="JAPAAF010000006">
    <property type="protein sequence ID" value="MCW0482301.1"/>
    <property type="molecule type" value="Genomic_DNA"/>
</dbReference>
<dbReference type="GO" id="GO:0046872">
    <property type="term" value="F:metal ion binding"/>
    <property type="evidence" value="ECO:0007669"/>
    <property type="project" value="UniProtKB-KW"/>
</dbReference>
<accession>A0AA41Y2K5</accession>
<keyword evidence="5" id="KW-0812">Transmembrane</keyword>
<evidence type="ECO:0000256" key="4">
    <source>
        <dbReference type="PROSITE-ProRule" id="PRU00433"/>
    </source>
</evidence>
<proteinExistence type="predicted"/>
<organism evidence="7 8">
    <name type="scientific">Gaoshiqia sediminis</name>
    <dbReference type="NCBI Taxonomy" id="2986998"/>
    <lineage>
        <taxon>Bacteria</taxon>
        <taxon>Pseudomonadati</taxon>
        <taxon>Bacteroidota</taxon>
        <taxon>Bacteroidia</taxon>
        <taxon>Marinilabiliales</taxon>
        <taxon>Prolixibacteraceae</taxon>
        <taxon>Gaoshiqia</taxon>
    </lineage>
</organism>
<keyword evidence="3 4" id="KW-0408">Iron</keyword>
<dbReference type="InterPro" id="IPR051459">
    <property type="entry name" value="Cytochrome_c-type_DH"/>
</dbReference>